<comment type="caution">
    <text evidence="1">The sequence shown here is derived from an EMBL/GenBank/DDBJ whole genome shotgun (WGS) entry which is preliminary data.</text>
</comment>
<sequence length="164" mass="18531">MNQQVLDPGEQKCIDDIAEHGCHILKVFDADGDQPNFAYSVGFPVGVGQPEVLVYGLKLDLMQSMIDELYRQCAAGLQMADSLKVENLIDGQECILKFCNDRAAIEEYLGWALWYHRSQRGKDVDQFYQIVWPGAVNGLYPWDRGVSQEVIDAQPALYEGWTVQ</sequence>
<dbReference type="Pfam" id="PF14081">
    <property type="entry name" value="DUF4262"/>
    <property type="match status" value="1"/>
</dbReference>
<reference evidence="1 2" key="1">
    <citation type="submission" date="2021-07" db="EMBL/GenBank/DDBJ databases">
        <title>Alteriqipengyuania abyssalis NZ-12B nov, sp.nov isolated from deep sea sponge in pacific ocean.</title>
        <authorList>
            <person name="Tareen S."/>
            <person name="Wink J."/>
        </authorList>
    </citation>
    <scope>NUCLEOTIDE SEQUENCE [LARGE SCALE GENOMIC DNA]</scope>
    <source>
        <strain evidence="1 2">NZ-12B</strain>
    </source>
</reference>
<gene>
    <name evidence="1" type="ORF">KYN89_10050</name>
</gene>
<keyword evidence="2" id="KW-1185">Reference proteome</keyword>
<dbReference type="Proteomes" id="UP000759298">
    <property type="component" value="Unassembled WGS sequence"/>
</dbReference>
<organism evidence="1 2">
    <name type="scientific">Alteriqipengyuania abyssalis</name>
    <dbReference type="NCBI Taxonomy" id="2860200"/>
    <lineage>
        <taxon>Bacteria</taxon>
        <taxon>Pseudomonadati</taxon>
        <taxon>Pseudomonadota</taxon>
        <taxon>Alphaproteobacteria</taxon>
        <taxon>Sphingomonadales</taxon>
        <taxon>Erythrobacteraceae</taxon>
        <taxon>Alteriqipengyuania</taxon>
    </lineage>
</organism>
<dbReference type="InterPro" id="IPR025358">
    <property type="entry name" value="DUF4262"/>
</dbReference>
<evidence type="ECO:0000313" key="1">
    <source>
        <dbReference type="EMBL" id="MBY8337393.1"/>
    </source>
</evidence>
<accession>A0ABS7PE88</accession>
<dbReference type="RefSeq" id="WP_222824968.1">
    <property type="nucleotide sequence ID" value="NZ_JAHWXP010000003.1"/>
</dbReference>
<dbReference type="EMBL" id="JAHWXP010000003">
    <property type="protein sequence ID" value="MBY8337393.1"/>
    <property type="molecule type" value="Genomic_DNA"/>
</dbReference>
<proteinExistence type="predicted"/>
<evidence type="ECO:0000313" key="2">
    <source>
        <dbReference type="Proteomes" id="UP000759298"/>
    </source>
</evidence>
<name>A0ABS7PE88_9SPHN</name>
<protein>
    <submittedName>
        <fullName evidence="1">DUF4262 domain-containing protein</fullName>
    </submittedName>
</protein>